<evidence type="ECO:0000313" key="2">
    <source>
        <dbReference type="Proteomes" id="UP001054837"/>
    </source>
</evidence>
<name>A0AAV4RZW9_9ARAC</name>
<dbReference type="AlphaFoldDB" id="A0AAV4RZW9"/>
<accession>A0AAV4RZW9</accession>
<evidence type="ECO:0000313" key="1">
    <source>
        <dbReference type="EMBL" id="GIY26229.1"/>
    </source>
</evidence>
<organism evidence="1 2">
    <name type="scientific">Caerostris darwini</name>
    <dbReference type="NCBI Taxonomy" id="1538125"/>
    <lineage>
        <taxon>Eukaryota</taxon>
        <taxon>Metazoa</taxon>
        <taxon>Ecdysozoa</taxon>
        <taxon>Arthropoda</taxon>
        <taxon>Chelicerata</taxon>
        <taxon>Arachnida</taxon>
        <taxon>Araneae</taxon>
        <taxon>Araneomorphae</taxon>
        <taxon>Entelegynae</taxon>
        <taxon>Araneoidea</taxon>
        <taxon>Araneidae</taxon>
        <taxon>Caerostris</taxon>
    </lineage>
</organism>
<dbReference type="Proteomes" id="UP001054837">
    <property type="component" value="Unassembled WGS sequence"/>
</dbReference>
<protein>
    <submittedName>
        <fullName evidence="1">Uncharacterized protein</fullName>
    </submittedName>
</protein>
<keyword evidence="2" id="KW-1185">Reference proteome</keyword>
<sequence length="93" mass="10142">MLLQSIDFTVGSLPTNPGRILLRVLRVLAPDTSPMNLLISFISSYLEVRDPLSAAASMGPTHISNKRSAGNFCWLPLIAVIDHGPPHAYLLNF</sequence>
<proteinExistence type="predicted"/>
<comment type="caution">
    <text evidence="1">The sequence shown here is derived from an EMBL/GenBank/DDBJ whole genome shotgun (WGS) entry which is preliminary data.</text>
</comment>
<gene>
    <name evidence="1" type="ORF">CDAR_123381</name>
</gene>
<dbReference type="EMBL" id="BPLQ01006919">
    <property type="protein sequence ID" value="GIY26229.1"/>
    <property type="molecule type" value="Genomic_DNA"/>
</dbReference>
<reference evidence="1 2" key="1">
    <citation type="submission" date="2021-06" db="EMBL/GenBank/DDBJ databases">
        <title>Caerostris darwini draft genome.</title>
        <authorList>
            <person name="Kono N."/>
            <person name="Arakawa K."/>
        </authorList>
    </citation>
    <scope>NUCLEOTIDE SEQUENCE [LARGE SCALE GENOMIC DNA]</scope>
</reference>